<dbReference type="OrthoDB" id="1664281at2"/>
<dbReference type="Proteomes" id="UP000195141">
    <property type="component" value="Chromosome"/>
</dbReference>
<dbReference type="EMBL" id="NGMM01000001">
    <property type="protein sequence ID" value="OTP19036.1"/>
    <property type="molecule type" value="Genomic_DNA"/>
</dbReference>
<name>A0A242KDJ8_9ENTE</name>
<proteinExistence type="predicted"/>
<reference evidence="2" key="3">
    <citation type="submission" date="2024-03" db="EMBL/GenBank/DDBJ databases">
        <title>The Genome Sequence of Enterococcus sp. DIV0242b.</title>
        <authorList>
            <consortium name="The Broad Institute Genomics Platform"/>
            <consortium name="The Broad Institute Microbial Omics Core"/>
            <consortium name="The Broad Institute Genomic Center for Infectious Diseases"/>
            <person name="Earl A."/>
            <person name="Manson A."/>
            <person name="Gilmore M."/>
            <person name="Schwartman J."/>
            <person name="Shea T."/>
            <person name="Abouelleil A."/>
            <person name="Cao P."/>
            <person name="Chapman S."/>
            <person name="Cusick C."/>
            <person name="Young S."/>
            <person name="Neafsey D."/>
            <person name="Nusbaum C."/>
            <person name="Birren B."/>
        </authorList>
    </citation>
    <scope>NUCLEOTIDE SEQUENCE</scope>
    <source>
        <strain evidence="2">9E7_DIV0242</strain>
    </source>
</reference>
<protein>
    <submittedName>
        <fullName evidence="1">Uncharacterized protein</fullName>
    </submittedName>
</protein>
<dbReference type="RefSeq" id="WP_086347947.1">
    <property type="nucleotide sequence ID" value="NZ_CP147247.1"/>
</dbReference>
<reference evidence="1" key="1">
    <citation type="submission" date="2017-05" db="EMBL/GenBank/DDBJ databases">
        <title>The Genome Sequence of Enterococcus sp. 9E7_DIV0242.</title>
        <authorList>
            <consortium name="The Broad Institute Genomics Platform"/>
            <consortium name="The Broad Institute Genomic Center for Infectious Diseases"/>
            <person name="Earl A."/>
            <person name="Manson A."/>
            <person name="Schwartman J."/>
            <person name="Gilmore M."/>
            <person name="Abouelleil A."/>
            <person name="Cao P."/>
            <person name="Chapman S."/>
            <person name="Cusick C."/>
            <person name="Shea T."/>
            <person name="Young S."/>
            <person name="Neafsey D."/>
            <person name="Nusbaum C."/>
            <person name="Birren B."/>
        </authorList>
    </citation>
    <scope>NUCLEOTIDE SEQUENCE [LARGE SCALE GENOMIC DNA]</scope>
    <source>
        <strain evidence="1">9E7_DIV0242</strain>
    </source>
</reference>
<evidence type="ECO:0000313" key="3">
    <source>
        <dbReference type="Proteomes" id="UP000195141"/>
    </source>
</evidence>
<dbReference type="EMBL" id="CP147247">
    <property type="protein sequence ID" value="WYJ89101.1"/>
    <property type="molecule type" value="Genomic_DNA"/>
</dbReference>
<evidence type="ECO:0000313" key="1">
    <source>
        <dbReference type="EMBL" id="OTP19036.1"/>
    </source>
</evidence>
<evidence type="ECO:0000313" key="2">
    <source>
        <dbReference type="EMBL" id="WYJ89101.1"/>
    </source>
</evidence>
<organism evidence="1">
    <name type="scientific">Candidatus Enterococcus clewellii</name>
    <dbReference type="NCBI Taxonomy" id="1834193"/>
    <lineage>
        <taxon>Bacteria</taxon>
        <taxon>Bacillati</taxon>
        <taxon>Bacillota</taxon>
        <taxon>Bacilli</taxon>
        <taxon>Lactobacillales</taxon>
        <taxon>Enterococcaceae</taxon>
        <taxon>Enterococcus</taxon>
    </lineage>
</organism>
<gene>
    <name evidence="2" type="ORF">A5888_000820</name>
    <name evidence="1" type="ORF">A5888_000850</name>
</gene>
<dbReference type="AlphaFoldDB" id="A0A242KDJ8"/>
<sequence>MNYLWELVVKANQNQLTEAEINYCYPKRFSPYLEVNFEHLNGHDIDQEVEINPYYRFSKIFNQMFLPDDHDNQEVKRILFDLFFHYIARLDANQGMNKKEYQISFVQEDIRKGLFGHLVQKNYAHFSFLEQKHIAQNLLRLYQTNQGILIFKETIQYVYPKAIQFVHLNEKNELTIFLQIRKTALEEKKIAVLKELFLPFKFSLAIYYEHMIGILAVDAFMKIDELVLF</sequence>
<accession>A0A242KDJ8</accession>
<keyword evidence="3" id="KW-1185">Reference proteome</keyword>
<reference evidence="2" key="2">
    <citation type="submission" date="2017-05" db="EMBL/GenBank/DDBJ databases">
        <authorList>
            <consortium name="The Broad Institute Genomics Platform"/>
            <consortium name="The Broad Institute Genomic Center for Infectious Diseases"/>
            <person name="Earl A."/>
            <person name="Manson A."/>
            <person name="Schwartman J."/>
            <person name="Gilmore M."/>
            <person name="Abouelleil A."/>
            <person name="Cao P."/>
            <person name="Chapman S."/>
            <person name="Cusick C."/>
            <person name="Shea T."/>
            <person name="Young S."/>
            <person name="Neafsey D."/>
            <person name="Nusbaum C."/>
            <person name="Birren B."/>
        </authorList>
    </citation>
    <scope>NUCLEOTIDE SEQUENCE</scope>
    <source>
        <strain evidence="2">9E7_DIV0242</strain>
    </source>
</reference>